<proteinExistence type="predicted"/>
<dbReference type="EMBL" id="PYDT01000011">
    <property type="protein sequence ID" value="THU44928.1"/>
    <property type="molecule type" value="Genomic_DNA"/>
</dbReference>
<dbReference type="PANTHER" id="PTHR43080">
    <property type="entry name" value="CBS DOMAIN-CONTAINING PROTEIN CBSX3, MITOCHONDRIAL"/>
    <property type="match status" value="1"/>
</dbReference>
<organism evidence="4 5">
    <name type="scientific">Musa balbisiana</name>
    <name type="common">Banana</name>
    <dbReference type="NCBI Taxonomy" id="52838"/>
    <lineage>
        <taxon>Eukaryota</taxon>
        <taxon>Viridiplantae</taxon>
        <taxon>Streptophyta</taxon>
        <taxon>Embryophyta</taxon>
        <taxon>Tracheophyta</taxon>
        <taxon>Spermatophyta</taxon>
        <taxon>Magnoliopsida</taxon>
        <taxon>Liliopsida</taxon>
        <taxon>Zingiberales</taxon>
        <taxon>Musaceae</taxon>
        <taxon>Musa</taxon>
    </lineage>
</organism>
<dbReference type="SUPFAM" id="SSF54631">
    <property type="entry name" value="CBS-domain pair"/>
    <property type="match status" value="1"/>
</dbReference>
<keyword evidence="5" id="KW-1185">Reference proteome</keyword>
<keyword evidence="1 2" id="KW-0129">CBS domain</keyword>
<feature type="domain" description="CBS" evidence="3">
    <location>
        <begin position="84"/>
        <end position="144"/>
    </location>
</feature>
<dbReference type="Gene3D" id="3.10.580.10">
    <property type="entry name" value="CBS-domain"/>
    <property type="match status" value="1"/>
</dbReference>
<protein>
    <recommendedName>
        <fullName evidence="3">CBS domain-containing protein</fullName>
    </recommendedName>
</protein>
<dbReference type="InterPro" id="IPR046342">
    <property type="entry name" value="CBS_dom_sf"/>
</dbReference>
<dbReference type="STRING" id="52838.A0A4S8IA66"/>
<dbReference type="Pfam" id="PF00571">
    <property type="entry name" value="CBS"/>
    <property type="match status" value="2"/>
</dbReference>
<dbReference type="AlphaFoldDB" id="A0A4S8IA66"/>
<evidence type="ECO:0000256" key="1">
    <source>
        <dbReference type="ARBA" id="ARBA00023122"/>
    </source>
</evidence>
<evidence type="ECO:0000259" key="3">
    <source>
        <dbReference type="PROSITE" id="PS51371"/>
    </source>
</evidence>
<reference evidence="4 5" key="1">
    <citation type="journal article" date="2019" name="Nat. Plants">
        <title>Genome sequencing of Musa balbisiana reveals subgenome evolution and function divergence in polyploid bananas.</title>
        <authorList>
            <person name="Yao X."/>
        </authorList>
    </citation>
    <scope>NUCLEOTIDE SEQUENCE [LARGE SCALE GENOMIC DNA]</scope>
    <source>
        <strain evidence="5">cv. DH-PKW</strain>
        <tissue evidence="4">Leaves</tissue>
    </source>
</reference>
<gene>
    <name evidence="4" type="ORF">C4D60_Mb02t12550</name>
</gene>
<evidence type="ECO:0000313" key="5">
    <source>
        <dbReference type="Proteomes" id="UP000317650"/>
    </source>
</evidence>
<dbReference type="InterPro" id="IPR044725">
    <property type="entry name" value="CBSX3_CBS_dom"/>
</dbReference>
<dbReference type="InterPro" id="IPR000644">
    <property type="entry name" value="CBS_dom"/>
</dbReference>
<sequence>MAFTTTARGAGTYAILVMQGVVKAIQAHGNRLKHAVLQHLRFTDGFYWPSIVTRFQTAISTPRIPHKGLENITVYELLKAKGEEEKEVVYWCRTSDTVYDAVQNMTQHNIGALVVIKPDDEKLIAGIVTERDYLRKIIVQGKSSTSTRVGEIMTDENKLISVTSDTNILKAMQLMIDHHIRHMPVIDKKFSREGKSNMQNLLFNVFATKGIMERCYLFNFHTF</sequence>
<dbReference type="SMART" id="SM00116">
    <property type="entry name" value="CBS"/>
    <property type="match status" value="2"/>
</dbReference>
<dbReference type="PANTHER" id="PTHR43080:SF12">
    <property type="entry name" value="CYSTATHIONINE BETA-SYNTHASE (CBS) FAMILY PROTEIN"/>
    <property type="match status" value="1"/>
</dbReference>
<dbReference type="InterPro" id="IPR051257">
    <property type="entry name" value="Diverse_CBS-Domain"/>
</dbReference>
<name>A0A4S8IA66_MUSBA</name>
<dbReference type="PROSITE" id="PS51371">
    <property type="entry name" value="CBS"/>
    <property type="match status" value="1"/>
</dbReference>
<dbReference type="Proteomes" id="UP000317650">
    <property type="component" value="Chromosome 2"/>
</dbReference>
<dbReference type="CDD" id="cd04623">
    <property type="entry name" value="CBS_pair_bac_euk"/>
    <property type="match status" value="1"/>
</dbReference>
<evidence type="ECO:0000256" key="2">
    <source>
        <dbReference type="PROSITE-ProRule" id="PRU00703"/>
    </source>
</evidence>
<accession>A0A4S8IA66</accession>
<comment type="caution">
    <text evidence="4">The sequence shown here is derived from an EMBL/GenBank/DDBJ whole genome shotgun (WGS) entry which is preliminary data.</text>
</comment>
<evidence type="ECO:0000313" key="4">
    <source>
        <dbReference type="EMBL" id="THU44928.1"/>
    </source>
</evidence>